<evidence type="ECO:0000313" key="2">
    <source>
        <dbReference type="Proteomes" id="UP000230559"/>
    </source>
</evidence>
<comment type="caution">
    <text evidence="1">The sequence shown here is derived from an EMBL/GenBank/DDBJ whole genome shotgun (WGS) entry which is preliminary data.</text>
</comment>
<dbReference type="AlphaFoldDB" id="A0A2G5RLK3"/>
<protein>
    <submittedName>
        <fullName evidence="1">Uncharacterized protein</fullName>
    </submittedName>
</protein>
<name>A0A2G5RLK3_9BACL</name>
<proteinExistence type="predicted"/>
<sequence length="59" mass="6933">MKTTHVSYCQVCHKDFRPNEIVYYVVIDNNIVCGDCAEASQTKDIEPRIYEVRKEDIHD</sequence>
<dbReference type="EMBL" id="PEDM01000063">
    <property type="protein sequence ID" value="PIC03698.1"/>
    <property type="molecule type" value="Genomic_DNA"/>
</dbReference>
<gene>
    <name evidence="1" type="ORF">CS060_13805</name>
</gene>
<organism evidence="1 2">
    <name type="scientific">Anoxybacillus flavithermus</name>
    <dbReference type="NCBI Taxonomy" id="33934"/>
    <lineage>
        <taxon>Bacteria</taxon>
        <taxon>Bacillati</taxon>
        <taxon>Bacillota</taxon>
        <taxon>Bacilli</taxon>
        <taxon>Bacillales</taxon>
        <taxon>Anoxybacillaceae</taxon>
        <taxon>Anoxybacillus</taxon>
    </lineage>
</organism>
<dbReference type="Proteomes" id="UP000230559">
    <property type="component" value="Unassembled WGS sequence"/>
</dbReference>
<evidence type="ECO:0000313" key="1">
    <source>
        <dbReference type="EMBL" id="PIC03698.1"/>
    </source>
</evidence>
<reference evidence="1 2" key="1">
    <citation type="submission" date="2017-10" db="EMBL/GenBank/DDBJ databases">
        <title>Draft genome sequence of Anoxybacillus flavithermus KU2-6-11 from caldera Uzon (Russia:Kamchtka).</title>
        <authorList>
            <person name="Korzhuk A.V."/>
            <person name="Rozanov A.S."/>
            <person name="Bryanskaya A.V."/>
            <person name="Peltek S.E."/>
        </authorList>
    </citation>
    <scope>NUCLEOTIDE SEQUENCE [LARGE SCALE GENOMIC DNA]</scope>
    <source>
        <strain evidence="1 2">KU2-6_11</strain>
    </source>
</reference>
<accession>A0A2G5RLK3</accession>